<feature type="region of interest" description="Disordered" evidence="1">
    <location>
        <begin position="104"/>
        <end position="132"/>
    </location>
</feature>
<evidence type="ECO:0000313" key="2">
    <source>
        <dbReference type="EMBL" id="KAF2570643.1"/>
    </source>
</evidence>
<protein>
    <submittedName>
        <fullName evidence="2">Uncharacterized protein</fullName>
    </submittedName>
</protein>
<sequence length="132" mass="13841">MWRDSSLPGIQRLAQKLRRAGDSLLLGEVQIAHPALADFEAPPHGFRYGERGTEDGVGDGERNPATEGEGVELGEDEARVGVGREAGLDRFQVEEFCGMCGGGRGGRLLEEEGGGDAGGDEGFAEGSVGRPD</sequence>
<gene>
    <name evidence="2" type="ORF">F2Q70_00005354</name>
</gene>
<dbReference type="AlphaFoldDB" id="A0A8S9IMQ0"/>
<dbReference type="EMBL" id="QGKY02001015">
    <property type="protein sequence ID" value="KAF2570643.1"/>
    <property type="molecule type" value="Genomic_DNA"/>
</dbReference>
<accession>A0A8S9IMQ0</accession>
<feature type="region of interest" description="Disordered" evidence="1">
    <location>
        <begin position="40"/>
        <end position="78"/>
    </location>
</feature>
<evidence type="ECO:0000256" key="1">
    <source>
        <dbReference type="SAM" id="MobiDB-lite"/>
    </source>
</evidence>
<feature type="compositionally biased region" description="Basic and acidic residues" evidence="1">
    <location>
        <begin position="47"/>
        <end position="64"/>
    </location>
</feature>
<name>A0A8S9IMQ0_BRACR</name>
<proteinExistence type="predicted"/>
<feature type="compositionally biased region" description="Acidic residues" evidence="1">
    <location>
        <begin position="111"/>
        <end position="123"/>
    </location>
</feature>
<organism evidence="2">
    <name type="scientific">Brassica cretica</name>
    <name type="common">Mustard</name>
    <dbReference type="NCBI Taxonomy" id="69181"/>
    <lineage>
        <taxon>Eukaryota</taxon>
        <taxon>Viridiplantae</taxon>
        <taxon>Streptophyta</taxon>
        <taxon>Embryophyta</taxon>
        <taxon>Tracheophyta</taxon>
        <taxon>Spermatophyta</taxon>
        <taxon>Magnoliopsida</taxon>
        <taxon>eudicotyledons</taxon>
        <taxon>Gunneridae</taxon>
        <taxon>Pentapetalae</taxon>
        <taxon>rosids</taxon>
        <taxon>malvids</taxon>
        <taxon>Brassicales</taxon>
        <taxon>Brassicaceae</taxon>
        <taxon>Brassiceae</taxon>
        <taxon>Brassica</taxon>
    </lineage>
</organism>
<reference evidence="2" key="1">
    <citation type="submission" date="2019-12" db="EMBL/GenBank/DDBJ databases">
        <title>Genome sequencing and annotation of Brassica cretica.</title>
        <authorList>
            <person name="Studholme D.J."/>
            <person name="Sarris P.F."/>
        </authorList>
    </citation>
    <scope>NUCLEOTIDE SEQUENCE</scope>
    <source>
        <strain evidence="2">PFS-102/07</strain>
        <tissue evidence="2">Leaf</tissue>
    </source>
</reference>
<comment type="caution">
    <text evidence="2">The sequence shown here is derived from an EMBL/GenBank/DDBJ whole genome shotgun (WGS) entry which is preliminary data.</text>
</comment>